<proteinExistence type="predicted"/>
<dbReference type="RefSeq" id="WP_380289247.1">
    <property type="nucleotide sequence ID" value="NZ_JBHULY010000005.1"/>
</dbReference>
<dbReference type="SMART" id="SM01321">
    <property type="entry name" value="Y1_Tnp"/>
    <property type="match status" value="1"/>
</dbReference>
<dbReference type="PANTHER" id="PTHR34322:SF2">
    <property type="entry name" value="TRANSPOSASE IS200-LIKE DOMAIN-CONTAINING PROTEIN"/>
    <property type="match status" value="1"/>
</dbReference>
<dbReference type="EMBL" id="JBHULY010000005">
    <property type="protein sequence ID" value="MFD2725362.1"/>
    <property type="molecule type" value="Genomic_DNA"/>
</dbReference>
<feature type="domain" description="Transposase IS200-like" evidence="1">
    <location>
        <begin position="7"/>
        <end position="124"/>
    </location>
</feature>
<dbReference type="Gene3D" id="3.30.70.1290">
    <property type="entry name" value="Transposase IS200-like"/>
    <property type="match status" value="1"/>
</dbReference>
<reference evidence="3" key="1">
    <citation type="journal article" date="2019" name="Int. J. Syst. Evol. Microbiol.">
        <title>The Global Catalogue of Microorganisms (GCM) 10K type strain sequencing project: providing services to taxonomists for standard genome sequencing and annotation.</title>
        <authorList>
            <consortium name="The Broad Institute Genomics Platform"/>
            <consortium name="The Broad Institute Genome Sequencing Center for Infectious Disease"/>
            <person name="Wu L."/>
            <person name="Ma J."/>
        </authorList>
    </citation>
    <scope>NUCLEOTIDE SEQUENCE [LARGE SCALE GENOMIC DNA]</scope>
    <source>
        <strain evidence="3">KCTC 42398</strain>
    </source>
</reference>
<accession>A0ABW5T7W7</accession>
<dbReference type="Pfam" id="PF01797">
    <property type="entry name" value="Y1_Tnp"/>
    <property type="match status" value="1"/>
</dbReference>
<dbReference type="PANTHER" id="PTHR34322">
    <property type="entry name" value="TRANSPOSASE, Y1_TNP DOMAIN-CONTAINING"/>
    <property type="match status" value="1"/>
</dbReference>
<dbReference type="SUPFAM" id="SSF143422">
    <property type="entry name" value="Transposase IS200-like"/>
    <property type="match status" value="1"/>
</dbReference>
<dbReference type="Proteomes" id="UP001597476">
    <property type="component" value="Unassembled WGS sequence"/>
</dbReference>
<evidence type="ECO:0000313" key="2">
    <source>
        <dbReference type="EMBL" id="MFD2725362.1"/>
    </source>
</evidence>
<keyword evidence="3" id="KW-1185">Reference proteome</keyword>
<dbReference type="InterPro" id="IPR002686">
    <property type="entry name" value="Transposase_17"/>
</dbReference>
<evidence type="ECO:0000259" key="1">
    <source>
        <dbReference type="SMART" id="SM01321"/>
    </source>
</evidence>
<sequence length="185" mass="21641">MKYEPLTSGNYYHIYNCGNNKEDIFIEEKNYPYFLNLIKKYIVPVADILSYCLLKNHFHLLIKTKDGIDAKTISRAFSDTFNAYAKSINKSYGRTGSLFRDRFARIRIDDESYLKSLIIYINSNAVQHGFVSNFREYEHSSFHALVSNKVTLVKREFVLSLFDGLENFETVMNAKMEILEELILE</sequence>
<comment type="caution">
    <text evidence="2">The sequence shown here is derived from an EMBL/GenBank/DDBJ whole genome shotgun (WGS) entry which is preliminary data.</text>
</comment>
<organism evidence="2 3">
    <name type="scientific">Hyunsoonleella rubra</name>
    <dbReference type="NCBI Taxonomy" id="1737062"/>
    <lineage>
        <taxon>Bacteria</taxon>
        <taxon>Pseudomonadati</taxon>
        <taxon>Bacteroidota</taxon>
        <taxon>Flavobacteriia</taxon>
        <taxon>Flavobacteriales</taxon>
        <taxon>Flavobacteriaceae</taxon>
    </lineage>
</organism>
<name>A0ABW5T7W7_9FLAO</name>
<gene>
    <name evidence="2" type="ORF">ACFSR8_03990</name>
</gene>
<protein>
    <submittedName>
        <fullName evidence="2">Transposase</fullName>
    </submittedName>
</protein>
<dbReference type="InterPro" id="IPR036515">
    <property type="entry name" value="Transposase_17_sf"/>
</dbReference>
<evidence type="ECO:0000313" key="3">
    <source>
        <dbReference type="Proteomes" id="UP001597476"/>
    </source>
</evidence>